<dbReference type="Proteomes" id="UP000249057">
    <property type="component" value="Unassembled WGS sequence"/>
</dbReference>
<organism evidence="1 2">
    <name type="scientific">Aspergillus brunneoviolaceus CBS 621.78</name>
    <dbReference type="NCBI Taxonomy" id="1450534"/>
    <lineage>
        <taxon>Eukaryota</taxon>
        <taxon>Fungi</taxon>
        <taxon>Dikarya</taxon>
        <taxon>Ascomycota</taxon>
        <taxon>Pezizomycotina</taxon>
        <taxon>Eurotiomycetes</taxon>
        <taxon>Eurotiomycetidae</taxon>
        <taxon>Eurotiales</taxon>
        <taxon>Aspergillaceae</taxon>
        <taxon>Aspergillus</taxon>
        <taxon>Aspergillus subgen. Circumdati</taxon>
    </lineage>
</organism>
<dbReference type="EMBL" id="KZ825318">
    <property type="protein sequence ID" value="RAH49407.1"/>
    <property type="molecule type" value="Genomic_DNA"/>
</dbReference>
<gene>
    <name evidence="1" type="ORF">BO95DRAFT_283540</name>
</gene>
<name>A0ACD1GJI6_9EURO</name>
<accession>A0ACD1GJI6</accession>
<protein>
    <submittedName>
        <fullName evidence="1">Uncharacterized protein</fullName>
    </submittedName>
</protein>
<evidence type="ECO:0000313" key="2">
    <source>
        <dbReference type="Proteomes" id="UP000249057"/>
    </source>
</evidence>
<sequence length="175" mass="19468">MVCVVDINILVVLTTVIHKRDVPTNANQSDAIQSKPRTRTEPNPDPEPQLSRKNNPPPEEPEAKKERKKRTNNPMEPISNAQPSSRLVLPALPPTPKGNTSLLCSLVYHPSPQNFRPPAERAKKENILRTSSVLGIPKPRPGDSRNSNPYRYHPTQYLPALGMKSSPSSWTTNTT</sequence>
<evidence type="ECO:0000313" key="1">
    <source>
        <dbReference type="EMBL" id="RAH49407.1"/>
    </source>
</evidence>
<reference evidence="1" key="1">
    <citation type="submission" date="2018-02" db="EMBL/GenBank/DDBJ databases">
        <title>The genomes of Aspergillus section Nigri reveals drivers in fungal speciation.</title>
        <authorList>
            <consortium name="DOE Joint Genome Institute"/>
            <person name="Vesth T.C."/>
            <person name="Nybo J."/>
            <person name="Theobald S."/>
            <person name="Brandl J."/>
            <person name="Frisvad J.C."/>
            <person name="Nielsen K.F."/>
            <person name="Lyhne E.K."/>
            <person name="Kogle M.E."/>
            <person name="Kuo A."/>
            <person name="Riley R."/>
            <person name="Clum A."/>
            <person name="Nolan M."/>
            <person name="Lipzen A."/>
            <person name="Salamov A."/>
            <person name="Henrissat B."/>
            <person name="Wiebenga A."/>
            <person name="De vries R.P."/>
            <person name="Grigoriev I.V."/>
            <person name="Mortensen U.H."/>
            <person name="Andersen M.R."/>
            <person name="Baker S.E."/>
        </authorList>
    </citation>
    <scope>NUCLEOTIDE SEQUENCE</scope>
    <source>
        <strain evidence="1">CBS 621.78</strain>
    </source>
</reference>
<proteinExistence type="predicted"/>
<keyword evidence="2" id="KW-1185">Reference proteome</keyword>